<keyword evidence="9 12" id="KW-0472">Membrane</keyword>
<dbReference type="GO" id="GO:0044781">
    <property type="term" value="P:bacterial-type flagellum organization"/>
    <property type="evidence" value="ECO:0007669"/>
    <property type="project" value="UniProtKB-UniRule"/>
</dbReference>
<dbReference type="Pfam" id="PF00813">
    <property type="entry name" value="FliP"/>
    <property type="match status" value="1"/>
</dbReference>
<comment type="similarity">
    <text evidence="1 12">Belongs to the FliP/MopC/SpaP family.</text>
</comment>
<evidence type="ECO:0000256" key="6">
    <source>
        <dbReference type="ARBA" id="ARBA00022795"/>
    </source>
</evidence>
<reference evidence="13" key="1">
    <citation type="submission" date="2009-01" db="EMBL/GenBank/DDBJ databases">
        <title>Complete sequence of Anaeromyxobacter dehalogenans 2CP-1.</title>
        <authorList>
            <consortium name="US DOE Joint Genome Institute"/>
            <person name="Lucas S."/>
            <person name="Copeland A."/>
            <person name="Lapidus A."/>
            <person name="Glavina del Rio T."/>
            <person name="Dalin E."/>
            <person name="Tice H."/>
            <person name="Bruce D."/>
            <person name="Goodwin L."/>
            <person name="Pitluck S."/>
            <person name="Saunders E."/>
            <person name="Brettin T."/>
            <person name="Detter J.C."/>
            <person name="Han C."/>
            <person name="Larimer F."/>
            <person name="Land M."/>
            <person name="Hauser L."/>
            <person name="Kyrpides N."/>
            <person name="Ovchinnikova G."/>
            <person name="Beliaev A.S."/>
            <person name="Richardson P."/>
        </authorList>
    </citation>
    <scope>NUCLEOTIDE SEQUENCE</scope>
    <source>
        <strain evidence="13">2CP-1</strain>
    </source>
</reference>
<dbReference type="PANTHER" id="PTHR30587">
    <property type="entry name" value="FLAGELLAR BIOSYNTHETIC PROTEIN FLIP"/>
    <property type="match status" value="1"/>
</dbReference>
<dbReference type="Proteomes" id="UP000007089">
    <property type="component" value="Chromosome"/>
</dbReference>
<dbReference type="NCBIfam" id="NF009438">
    <property type="entry name" value="PRK12797.1"/>
    <property type="match status" value="1"/>
</dbReference>
<organism evidence="13 14">
    <name type="scientific">Anaeromyxobacter dehalogenans (strain ATCC BAA-258 / DSM 21875 / 2CP-1)</name>
    <dbReference type="NCBI Taxonomy" id="455488"/>
    <lineage>
        <taxon>Bacteria</taxon>
        <taxon>Pseudomonadati</taxon>
        <taxon>Myxococcota</taxon>
        <taxon>Myxococcia</taxon>
        <taxon>Myxococcales</taxon>
        <taxon>Cystobacterineae</taxon>
        <taxon>Anaeromyxobacteraceae</taxon>
        <taxon>Anaeromyxobacter</taxon>
    </lineage>
</organism>
<evidence type="ECO:0000256" key="4">
    <source>
        <dbReference type="ARBA" id="ARBA00022475"/>
    </source>
</evidence>
<dbReference type="KEGG" id="acp:A2cp1_2591"/>
<feature type="transmembrane region" description="Helical" evidence="12">
    <location>
        <begin position="179"/>
        <end position="203"/>
    </location>
</feature>
<gene>
    <name evidence="12" type="primary">fliP</name>
    <name evidence="13" type="ordered locus">A2cp1_2591</name>
</gene>
<evidence type="ECO:0000256" key="5">
    <source>
        <dbReference type="ARBA" id="ARBA00022692"/>
    </source>
</evidence>
<evidence type="ECO:0000256" key="10">
    <source>
        <dbReference type="ARBA" id="ARBA00023143"/>
    </source>
</evidence>
<comment type="function">
    <text evidence="12">Plays a role in the flagellum-specific transport system.</text>
</comment>
<keyword evidence="13" id="KW-0969">Cilium</keyword>
<evidence type="ECO:0000256" key="12">
    <source>
        <dbReference type="RuleBase" id="RU362069"/>
    </source>
</evidence>
<accession>B8JD79</accession>
<evidence type="ECO:0000256" key="2">
    <source>
        <dbReference type="ARBA" id="ARBA00021714"/>
    </source>
</evidence>
<evidence type="ECO:0000256" key="11">
    <source>
        <dbReference type="ARBA" id="ARBA00023225"/>
    </source>
</evidence>
<keyword evidence="7 12" id="KW-0653">Protein transport</keyword>
<dbReference type="GO" id="GO:0005886">
    <property type="term" value="C:plasma membrane"/>
    <property type="evidence" value="ECO:0007669"/>
    <property type="project" value="UniProtKB-SubCell"/>
</dbReference>
<dbReference type="InterPro" id="IPR005838">
    <property type="entry name" value="T3SS_IM_P"/>
</dbReference>
<dbReference type="PRINTS" id="PR01302">
    <property type="entry name" value="TYPE3IMPPROT"/>
</dbReference>
<keyword evidence="5 12" id="KW-0812">Transmembrane</keyword>
<dbReference type="EMBL" id="CP001359">
    <property type="protein sequence ID" value="ACL65928.1"/>
    <property type="molecule type" value="Genomic_DNA"/>
</dbReference>
<dbReference type="NCBIfam" id="TIGR01103">
    <property type="entry name" value="fliP"/>
    <property type="match status" value="1"/>
</dbReference>
<dbReference type="InterPro" id="IPR005837">
    <property type="entry name" value="FliP"/>
</dbReference>
<proteinExistence type="inferred from homology"/>
<keyword evidence="13" id="KW-0966">Cell projection</keyword>
<sequence length="236" mass="24882">MSALGLPLAALSVASPAAEGALQISVNGGGSAPVKLFLVLTALSFATALLVSVTSFTRIVIVLSFLRQALGTPQVPPNQVLIGLALVLSCFVMSPTATRVYGDALGPYLDDRIGQAEALERASGPVREFMLRQTRDQDLALFYEISATPRPASGDAIPMSIAVPAFMISELTTAFRMGLFLYVPLLLVDLLVSAILMSMGMMMVPPTLIALPVKIGLFVMADGWRLVVGALARSFA</sequence>
<evidence type="ECO:0000256" key="9">
    <source>
        <dbReference type="ARBA" id="ARBA00023136"/>
    </source>
</evidence>
<feature type="transmembrane region" description="Helical" evidence="12">
    <location>
        <begin position="36"/>
        <end position="66"/>
    </location>
</feature>
<dbReference type="PROSITE" id="PS01060">
    <property type="entry name" value="FLIP_1"/>
    <property type="match status" value="1"/>
</dbReference>
<keyword evidence="13" id="KW-0282">Flagellum</keyword>
<name>B8JD79_ANAD2</name>
<keyword evidence="10" id="KW-0975">Bacterial flagellum</keyword>
<keyword evidence="13" id="KW-0378">Hydrolase</keyword>
<keyword evidence="11 12" id="KW-1006">Bacterial flagellum protein export</keyword>
<keyword evidence="14" id="KW-1185">Reference proteome</keyword>
<keyword evidence="8 12" id="KW-1133">Transmembrane helix</keyword>
<dbReference type="GO" id="GO:0009306">
    <property type="term" value="P:protein secretion"/>
    <property type="evidence" value="ECO:0007669"/>
    <property type="project" value="UniProtKB-UniRule"/>
</dbReference>
<evidence type="ECO:0000256" key="8">
    <source>
        <dbReference type="ARBA" id="ARBA00022989"/>
    </source>
</evidence>
<evidence type="ECO:0000313" key="14">
    <source>
        <dbReference type="Proteomes" id="UP000007089"/>
    </source>
</evidence>
<feature type="transmembrane region" description="Helical" evidence="12">
    <location>
        <begin position="209"/>
        <end position="232"/>
    </location>
</feature>
<dbReference type="GO" id="GO:0016787">
    <property type="term" value="F:hydrolase activity"/>
    <property type="evidence" value="ECO:0007669"/>
    <property type="project" value="UniProtKB-KW"/>
</dbReference>
<evidence type="ECO:0000313" key="13">
    <source>
        <dbReference type="EMBL" id="ACL65928.1"/>
    </source>
</evidence>
<comment type="subcellular location">
    <subcellularLocation>
        <location evidence="12">Cell membrane</location>
        <topology evidence="12">Multi-pass membrane protein</topology>
    </subcellularLocation>
    <subcellularLocation>
        <location evidence="12">Bacterial flagellum basal body</location>
    </subcellularLocation>
</comment>
<keyword evidence="6 12" id="KW-1005">Bacterial flagellum biogenesis</keyword>
<dbReference type="AlphaFoldDB" id="B8JD79"/>
<dbReference type="GO" id="GO:0009425">
    <property type="term" value="C:bacterial-type flagellum basal body"/>
    <property type="evidence" value="ECO:0007669"/>
    <property type="project" value="UniProtKB-SubCell"/>
</dbReference>
<dbReference type="HOGENOM" id="CLU_042028_0_1_7"/>
<protein>
    <recommendedName>
        <fullName evidence="2 12">Flagellar biosynthetic protein FliP</fullName>
    </recommendedName>
</protein>
<dbReference type="PRINTS" id="PR00951">
    <property type="entry name" value="FLGBIOSNFLIP"/>
</dbReference>
<keyword evidence="4 12" id="KW-1003">Cell membrane</keyword>
<dbReference type="PANTHER" id="PTHR30587:SF0">
    <property type="entry name" value="FLAGELLAR BIOSYNTHETIC PROTEIN FLIP"/>
    <property type="match status" value="1"/>
</dbReference>
<keyword evidence="3 12" id="KW-0813">Transport</keyword>
<evidence type="ECO:0000256" key="3">
    <source>
        <dbReference type="ARBA" id="ARBA00022448"/>
    </source>
</evidence>
<dbReference type="RefSeq" id="WP_012633714.1">
    <property type="nucleotide sequence ID" value="NC_011891.1"/>
</dbReference>
<evidence type="ECO:0000256" key="7">
    <source>
        <dbReference type="ARBA" id="ARBA00022927"/>
    </source>
</evidence>
<evidence type="ECO:0000256" key="1">
    <source>
        <dbReference type="ARBA" id="ARBA00006257"/>
    </source>
</evidence>
<comment type="caution">
    <text evidence="12">Lacks conserved residue(s) required for the propagation of feature annotation.</text>
</comment>